<dbReference type="InterPro" id="IPR000010">
    <property type="entry name" value="Cystatin_dom"/>
</dbReference>
<name>Q4TBR5_TETNG</name>
<dbReference type="GO" id="GO:0031982">
    <property type="term" value="C:vesicle"/>
    <property type="evidence" value="ECO:0007669"/>
    <property type="project" value="TreeGrafter"/>
</dbReference>
<organism evidence="4">
    <name type="scientific">Tetraodon nigroviridis</name>
    <name type="common">Spotted green pufferfish</name>
    <name type="synonym">Chelonodon nigroviridis</name>
    <dbReference type="NCBI Taxonomy" id="99883"/>
    <lineage>
        <taxon>Eukaryota</taxon>
        <taxon>Metazoa</taxon>
        <taxon>Chordata</taxon>
        <taxon>Craniata</taxon>
        <taxon>Vertebrata</taxon>
        <taxon>Euteleostomi</taxon>
        <taxon>Actinopterygii</taxon>
        <taxon>Neopterygii</taxon>
        <taxon>Teleostei</taxon>
        <taxon>Neoteleostei</taxon>
        <taxon>Acanthomorphata</taxon>
        <taxon>Eupercaria</taxon>
        <taxon>Tetraodontiformes</taxon>
        <taxon>Tetradontoidea</taxon>
        <taxon>Tetraodontidae</taxon>
        <taxon>Tetraodon</taxon>
    </lineage>
</organism>
<reference evidence="4" key="2">
    <citation type="submission" date="2004-02" db="EMBL/GenBank/DDBJ databases">
        <authorList>
            <consortium name="Genoscope"/>
            <consortium name="Whitehead Institute Centre for Genome Research"/>
        </authorList>
    </citation>
    <scope>NUCLEOTIDE SEQUENCE</scope>
</reference>
<dbReference type="SMART" id="SM00043">
    <property type="entry name" value="CY"/>
    <property type="match status" value="1"/>
</dbReference>
<proteinExistence type="inferred from homology"/>
<keyword evidence="2" id="KW-0732">Signal</keyword>
<feature type="domain" description="Cystatin" evidence="3">
    <location>
        <begin position="32"/>
        <end position="138"/>
    </location>
</feature>
<evidence type="ECO:0000256" key="2">
    <source>
        <dbReference type="SAM" id="SignalP"/>
    </source>
</evidence>
<dbReference type="SUPFAM" id="SSF54403">
    <property type="entry name" value="Cystatin/monellin"/>
    <property type="match status" value="1"/>
</dbReference>
<feature type="signal peptide" evidence="2">
    <location>
        <begin position="1"/>
        <end position="19"/>
    </location>
</feature>
<sequence length="144" mass="15877">MSLWVSLLVCLTACLGLTAQPVEEVITAKEVPLLGGWSEISPDAAEVQAAARLAVNAYNARSRSKRLFKLVTIRAAQRQVTNRINFKICAILGKTGCLKSEDPALSSCPADGRQVRCDFHVTFDPRNNKYKLQDQQCNKVEKTV</sequence>
<dbReference type="InterPro" id="IPR046350">
    <property type="entry name" value="Cystatin_sf"/>
</dbReference>
<dbReference type="Gene3D" id="3.10.450.10">
    <property type="match status" value="1"/>
</dbReference>
<reference evidence="4" key="1">
    <citation type="journal article" date="2004" name="Nature">
        <title>Genome duplication in the teleost fish Tetraodon nigroviridis reveals the early vertebrate proto-karyotype.</title>
        <authorList>
            <person name="Jaillon O."/>
            <person name="Aury J.-M."/>
            <person name="Brunet F."/>
            <person name="Petit J.-L."/>
            <person name="Stange-Thomann N."/>
            <person name="Mauceli E."/>
            <person name="Bouneau L."/>
            <person name="Fischer C."/>
            <person name="Ozouf-Costaz C."/>
            <person name="Bernot A."/>
            <person name="Nicaud S."/>
            <person name="Jaffe D."/>
            <person name="Fisher S."/>
            <person name="Lutfalla G."/>
            <person name="Dossat C."/>
            <person name="Segurens B."/>
            <person name="Dasilva C."/>
            <person name="Salanoubat M."/>
            <person name="Levy M."/>
            <person name="Boudet N."/>
            <person name="Castellano S."/>
            <person name="Anthouard V."/>
            <person name="Jubin C."/>
            <person name="Castelli V."/>
            <person name="Katinka M."/>
            <person name="Vacherie B."/>
            <person name="Biemont C."/>
            <person name="Skalli Z."/>
            <person name="Cattolico L."/>
            <person name="Poulain J."/>
            <person name="De Berardinis V."/>
            <person name="Cruaud C."/>
            <person name="Duprat S."/>
            <person name="Brottier P."/>
            <person name="Coutanceau J.-P."/>
            <person name="Gouzy J."/>
            <person name="Parra G."/>
            <person name="Lardier G."/>
            <person name="Chapple C."/>
            <person name="McKernan K.J."/>
            <person name="McEwan P."/>
            <person name="Bosak S."/>
            <person name="Kellis M."/>
            <person name="Volff J.-N."/>
            <person name="Guigo R."/>
            <person name="Zody M.C."/>
            <person name="Mesirov J."/>
            <person name="Lindblad-Toh K."/>
            <person name="Birren B."/>
            <person name="Nusbaum C."/>
            <person name="Kahn D."/>
            <person name="Robinson-Rechavi M."/>
            <person name="Laudet V."/>
            <person name="Schachter V."/>
            <person name="Quetier F."/>
            <person name="Saurin W."/>
            <person name="Scarpelli C."/>
            <person name="Wincker P."/>
            <person name="Lander E.S."/>
            <person name="Weissenbach J."/>
            <person name="Roest Crollius H."/>
        </authorList>
    </citation>
    <scope>NUCLEOTIDE SEQUENCE [LARGE SCALE GENOMIC DNA]</scope>
</reference>
<dbReference type="GO" id="GO:0005615">
    <property type="term" value="C:extracellular space"/>
    <property type="evidence" value="ECO:0007669"/>
    <property type="project" value="TreeGrafter"/>
</dbReference>
<dbReference type="Pfam" id="PF00031">
    <property type="entry name" value="Cystatin"/>
    <property type="match status" value="1"/>
</dbReference>
<dbReference type="EMBL" id="CAAE01007099">
    <property type="protein sequence ID" value="CAF89667.1"/>
    <property type="molecule type" value="Genomic_DNA"/>
</dbReference>
<dbReference type="GO" id="GO:0004869">
    <property type="term" value="F:cysteine-type endopeptidase inhibitor activity"/>
    <property type="evidence" value="ECO:0007669"/>
    <property type="project" value="InterPro"/>
</dbReference>
<accession>Q4TBR5</accession>
<dbReference type="OrthoDB" id="8886803at2759"/>
<evidence type="ECO:0000259" key="3">
    <source>
        <dbReference type="SMART" id="SM00043"/>
    </source>
</evidence>
<dbReference type="PANTHER" id="PTHR46186:SF13">
    <property type="entry name" value="SI:BUSM1-57F23.1"/>
    <property type="match status" value="1"/>
</dbReference>
<comment type="caution">
    <text evidence="4">The sequence shown here is derived from an EMBL/GenBank/DDBJ whole genome shotgun (WGS) entry which is preliminary data.</text>
</comment>
<protein>
    <submittedName>
        <fullName evidence="4">(spotted green pufferfish) hypothetical protein</fullName>
    </submittedName>
</protein>
<comment type="similarity">
    <text evidence="1">Belongs to the cystatin family.</text>
</comment>
<feature type="chain" id="PRO_5018773497" evidence="2">
    <location>
        <begin position="20"/>
        <end position="144"/>
    </location>
</feature>
<dbReference type="CDD" id="cd00042">
    <property type="entry name" value="CY"/>
    <property type="match status" value="1"/>
</dbReference>
<evidence type="ECO:0000313" key="4">
    <source>
        <dbReference type="EMBL" id="CAF89667.1"/>
    </source>
</evidence>
<evidence type="ECO:0000256" key="1">
    <source>
        <dbReference type="ARBA" id="ARBA00009403"/>
    </source>
</evidence>
<dbReference type="AlphaFoldDB" id="Q4TBR5"/>
<dbReference type="KEGG" id="tng:GSTEN00003645G001"/>
<dbReference type="HOGENOM" id="CLU_149427_0_0_1"/>
<gene>
    <name evidence="4" type="ORF">GSTENG00003645001</name>
</gene>
<dbReference type="PANTHER" id="PTHR46186">
    <property type="entry name" value="CYSTATIN"/>
    <property type="match status" value="1"/>
</dbReference>
<dbReference type="GO" id="GO:0005737">
    <property type="term" value="C:cytoplasm"/>
    <property type="evidence" value="ECO:0007669"/>
    <property type="project" value="TreeGrafter"/>
</dbReference>